<comment type="caution">
    <text evidence="10">The sequence shown here is derived from an EMBL/GenBank/DDBJ whole genome shotgun (WGS) entry which is preliminary data.</text>
</comment>
<dbReference type="InterPro" id="IPR052162">
    <property type="entry name" value="Sensor_kinase/Photoreceptor"/>
</dbReference>
<dbReference type="FunFam" id="3.30.565.10:FF:000006">
    <property type="entry name" value="Sensor histidine kinase WalK"/>
    <property type="match status" value="1"/>
</dbReference>
<protein>
    <recommendedName>
        <fullName evidence="2">histidine kinase</fullName>
        <ecNumber evidence="2">2.7.13.3</ecNumber>
    </recommendedName>
</protein>
<comment type="catalytic activity">
    <reaction evidence="1">
        <text>ATP + protein L-histidine = ADP + protein N-phospho-L-histidine.</text>
        <dbReference type="EC" id="2.7.13.3"/>
    </reaction>
</comment>
<sequence length="830" mass="93893">MQHFNDPLFRIIFDQLAEPRLILKPYNADFIIVAANAAYLAATGYELADLSGKSIWNFFKVDAAGHHTVKIFQTGLNDVLEYKSALKLPIFRFDTLHAPRWWQVEILPVMDEVGQIAYLTCTTYNVTIQVEDEATIKSGKAAMLVQQQTEITTAEQVAFRTQELTDSEYRLSRIVSATPCGLCILKGENFIIDIINGPLLTLWGRTEKDILNQPLLKVFPELEGQPFQTFLIRVRETSHTVTMKEQSVVIIGVDGKPKYIYADFSYDPLFDVDLNVEAVLVTYSEVTSFVHARNLLEDREQVLEAMNEEMNAANEELQAMNEEMTVTNEEMESSNEELLAAREEQQVLYEQLQASEQNLRLAAEAAHIGYWHIQPESKALQYDDMLAQIFGYEDQEPMTYEMAIGQVTPEFNGLIQDAINEAITKGDFYDITYTQRRFNDNELIWLHSFGRVIADQDGQYTLFSGVVMDVTKEINSRLEIADLNERLNMAIASAEMGTWYIQADSRESVFSERLRAIFGFETDEEMTLEAAIAQIDSVYREKVAIAVEAALTDGVPFSQEYPIIRQNDNSRRWVKATGKLFPAQDGVKSYFSGTAVDITERKADEQRKNDFIGIVSHELKTPLTTLKGYLQVMQMTAKKPGENSVYQNSTERALLQINKMQRLIGGFLDVARLNAGRIELNKSNFDMDHLIRNAVADNQQLHKGQPIVYKSGGFQEVFADEDKIEQVLNNLLSNAGKYAPAQSTITVFCNHDKSTITVTVQDQGPGISQDDLPRLFDRFFRVENAQTNHIPGFGIGLYLCSEIILQHGGRIWAKSQPGQGAEFSFSLPLK</sequence>
<dbReference type="NCBIfam" id="TIGR00229">
    <property type="entry name" value="sensory_box"/>
    <property type="match status" value="2"/>
</dbReference>
<reference evidence="10 11" key="1">
    <citation type="submission" date="2016-11" db="EMBL/GenBank/DDBJ databases">
        <title>Whole Genome Sequencing of Mucilaginibacter polytrichastri RG4-7(T) isolated from the moss sample.</title>
        <authorList>
            <person name="Li Y."/>
        </authorList>
    </citation>
    <scope>NUCLEOTIDE SEQUENCE [LARGE SCALE GENOMIC DNA]</scope>
    <source>
        <strain evidence="10 11">RG4-7</strain>
    </source>
</reference>
<dbReference type="SMART" id="SM00086">
    <property type="entry name" value="PAC"/>
    <property type="match status" value="2"/>
</dbReference>
<dbReference type="AlphaFoldDB" id="A0A1Q5ZWU8"/>
<feature type="domain" description="PAC" evidence="9">
    <location>
        <begin position="557"/>
        <end position="610"/>
    </location>
</feature>
<dbReference type="PROSITE" id="PS50113">
    <property type="entry name" value="PAC"/>
    <property type="match status" value="2"/>
</dbReference>
<dbReference type="InterPro" id="IPR001610">
    <property type="entry name" value="PAC"/>
</dbReference>
<dbReference type="SMART" id="SM00091">
    <property type="entry name" value="PAS"/>
    <property type="match status" value="4"/>
</dbReference>
<dbReference type="Pfam" id="PF02518">
    <property type="entry name" value="HATPase_c"/>
    <property type="match status" value="1"/>
</dbReference>
<gene>
    <name evidence="10" type="ORF">RG47T_1693</name>
</gene>
<dbReference type="Gene3D" id="1.10.287.130">
    <property type="match status" value="1"/>
</dbReference>
<dbReference type="InterPro" id="IPR013656">
    <property type="entry name" value="PAS_4"/>
</dbReference>
<feature type="domain" description="Histidine kinase" evidence="7">
    <location>
        <begin position="614"/>
        <end position="830"/>
    </location>
</feature>
<dbReference type="Gene3D" id="3.30.450.20">
    <property type="entry name" value="PAS domain"/>
    <property type="match status" value="4"/>
</dbReference>
<evidence type="ECO:0000256" key="1">
    <source>
        <dbReference type="ARBA" id="ARBA00000085"/>
    </source>
</evidence>
<evidence type="ECO:0000313" key="10">
    <source>
        <dbReference type="EMBL" id="OKS86241.1"/>
    </source>
</evidence>
<evidence type="ECO:0000256" key="4">
    <source>
        <dbReference type="ARBA" id="ARBA00022679"/>
    </source>
</evidence>
<dbReference type="Gene3D" id="3.30.565.10">
    <property type="entry name" value="Histidine kinase-like ATPase, C-terminal domain"/>
    <property type="match status" value="1"/>
</dbReference>
<dbReference type="PROSITE" id="PS50112">
    <property type="entry name" value="PAS"/>
    <property type="match status" value="1"/>
</dbReference>
<dbReference type="GO" id="GO:0000155">
    <property type="term" value="F:phosphorelay sensor kinase activity"/>
    <property type="evidence" value="ECO:0007669"/>
    <property type="project" value="InterPro"/>
</dbReference>
<dbReference type="RefSeq" id="WP_083627339.1">
    <property type="nucleotide sequence ID" value="NZ_FPAM01000013.1"/>
</dbReference>
<dbReference type="InterPro" id="IPR036097">
    <property type="entry name" value="HisK_dim/P_sf"/>
</dbReference>
<dbReference type="InterPro" id="IPR000014">
    <property type="entry name" value="PAS"/>
</dbReference>
<keyword evidence="3" id="KW-0597">Phosphoprotein</keyword>
<dbReference type="CDD" id="cd00082">
    <property type="entry name" value="HisKA"/>
    <property type="match status" value="1"/>
</dbReference>
<evidence type="ECO:0000256" key="5">
    <source>
        <dbReference type="ARBA" id="ARBA00022777"/>
    </source>
</evidence>
<dbReference type="SMART" id="SM00387">
    <property type="entry name" value="HATPase_c"/>
    <property type="match status" value="1"/>
</dbReference>
<dbReference type="STRING" id="1302689.RG47T_1693"/>
<evidence type="ECO:0000313" key="11">
    <source>
        <dbReference type="Proteomes" id="UP000186720"/>
    </source>
</evidence>
<dbReference type="InterPro" id="IPR013655">
    <property type="entry name" value="PAS_fold_3"/>
</dbReference>
<evidence type="ECO:0000259" key="8">
    <source>
        <dbReference type="PROSITE" id="PS50112"/>
    </source>
</evidence>
<dbReference type="InterPro" id="IPR035965">
    <property type="entry name" value="PAS-like_dom_sf"/>
</dbReference>
<dbReference type="CDD" id="cd00130">
    <property type="entry name" value="PAS"/>
    <property type="match status" value="2"/>
</dbReference>
<dbReference type="PROSITE" id="PS50109">
    <property type="entry name" value="HIS_KIN"/>
    <property type="match status" value="1"/>
</dbReference>
<feature type="domain" description="PAC" evidence="9">
    <location>
        <begin position="429"/>
        <end position="482"/>
    </location>
</feature>
<evidence type="ECO:0000259" key="7">
    <source>
        <dbReference type="PROSITE" id="PS50109"/>
    </source>
</evidence>
<dbReference type="SUPFAM" id="SSF55785">
    <property type="entry name" value="PYP-like sensor domain (PAS domain)"/>
    <property type="match status" value="4"/>
</dbReference>
<evidence type="ECO:0000256" key="6">
    <source>
        <dbReference type="SAM" id="Coils"/>
    </source>
</evidence>
<dbReference type="SUPFAM" id="SSF55874">
    <property type="entry name" value="ATPase domain of HSP90 chaperone/DNA topoisomerase II/histidine kinase"/>
    <property type="match status" value="1"/>
</dbReference>
<dbReference type="OrthoDB" id="9813151at2"/>
<proteinExistence type="predicted"/>
<dbReference type="EMBL" id="MPPL01000001">
    <property type="protein sequence ID" value="OKS86241.1"/>
    <property type="molecule type" value="Genomic_DNA"/>
</dbReference>
<dbReference type="InterPro" id="IPR000700">
    <property type="entry name" value="PAS-assoc_C"/>
</dbReference>
<keyword evidence="11" id="KW-1185">Reference proteome</keyword>
<dbReference type="EC" id="2.7.13.3" evidence="2"/>
<name>A0A1Q5ZWU8_9SPHI</name>
<evidence type="ECO:0000259" key="9">
    <source>
        <dbReference type="PROSITE" id="PS50113"/>
    </source>
</evidence>
<dbReference type="Pfam" id="PF08447">
    <property type="entry name" value="PAS_3"/>
    <property type="match status" value="2"/>
</dbReference>
<feature type="domain" description="PAS" evidence="8">
    <location>
        <begin position="355"/>
        <end position="426"/>
    </location>
</feature>
<dbReference type="SUPFAM" id="SSF47384">
    <property type="entry name" value="Homodimeric domain of signal transducing histidine kinase"/>
    <property type="match status" value="1"/>
</dbReference>
<evidence type="ECO:0000256" key="2">
    <source>
        <dbReference type="ARBA" id="ARBA00012438"/>
    </source>
</evidence>
<dbReference type="Proteomes" id="UP000186720">
    <property type="component" value="Unassembled WGS sequence"/>
</dbReference>
<organism evidence="10 11">
    <name type="scientific">Mucilaginibacter polytrichastri</name>
    <dbReference type="NCBI Taxonomy" id="1302689"/>
    <lineage>
        <taxon>Bacteria</taxon>
        <taxon>Pseudomonadati</taxon>
        <taxon>Bacteroidota</taxon>
        <taxon>Sphingobacteriia</taxon>
        <taxon>Sphingobacteriales</taxon>
        <taxon>Sphingobacteriaceae</taxon>
        <taxon>Mucilaginibacter</taxon>
    </lineage>
</organism>
<keyword evidence="4" id="KW-0808">Transferase</keyword>
<dbReference type="SMART" id="SM00388">
    <property type="entry name" value="HisKA"/>
    <property type="match status" value="1"/>
</dbReference>
<dbReference type="InterPro" id="IPR036890">
    <property type="entry name" value="HATPase_C_sf"/>
</dbReference>
<dbReference type="PANTHER" id="PTHR43304">
    <property type="entry name" value="PHYTOCHROME-LIKE PROTEIN CPH1"/>
    <property type="match status" value="1"/>
</dbReference>
<feature type="coiled-coil region" evidence="6">
    <location>
        <begin position="292"/>
        <end position="358"/>
    </location>
</feature>
<dbReference type="Pfam" id="PF13426">
    <property type="entry name" value="PAS_9"/>
    <property type="match status" value="1"/>
</dbReference>
<keyword evidence="6" id="KW-0175">Coiled coil</keyword>
<dbReference type="InterPro" id="IPR005467">
    <property type="entry name" value="His_kinase_dom"/>
</dbReference>
<dbReference type="Gene3D" id="2.10.70.100">
    <property type="match status" value="1"/>
</dbReference>
<dbReference type="InterPro" id="IPR004358">
    <property type="entry name" value="Sig_transdc_His_kin-like_C"/>
</dbReference>
<dbReference type="InterPro" id="IPR003661">
    <property type="entry name" value="HisK_dim/P_dom"/>
</dbReference>
<dbReference type="InterPro" id="IPR003594">
    <property type="entry name" value="HATPase_dom"/>
</dbReference>
<keyword evidence="5" id="KW-0418">Kinase</keyword>
<accession>A0A1Q5ZWU8</accession>
<dbReference type="PANTHER" id="PTHR43304:SF1">
    <property type="entry name" value="PAC DOMAIN-CONTAINING PROTEIN"/>
    <property type="match status" value="1"/>
</dbReference>
<dbReference type="Pfam" id="PF08448">
    <property type="entry name" value="PAS_4"/>
    <property type="match status" value="1"/>
</dbReference>
<dbReference type="PRINTS" id="PR00344">
    <property type="entry name" value="BCTRLSENSOR"/>
</dbReference>
<evidence type="ECO:0000256" key="3">
    <source>
        <dbReference type="ARBA" id="ARBA00022553"/>
    </source>
</evidence>
<dbReference type="Pfam" id="PF00512">
    <property type="entry name" value="HisKA"/>
    <property type="match status" value="1"/>
</dbReference>